<keyword evidence="2" id="KW-1185">Reference proteome</keyword>
<dbReference type="RefSeq" id="WP_012876026.1">
    <property type="nucleotide sequence ID" value="NC_013526.1"/>
</dbReference>
<proteinExistence type="predicted"/>
<gene>
    <name evidence="1" type="ordered locus">Tter_2092</name>
</gene>
<name>D1CGX4_THET1</name>
<dbReference type="EMBL" id="CP001826">
    <property type="protein sequence ID" value="ACZ42995.1"/>
    <property type="molecule type" value="Genomic_DNA"/>
</dbReference>
<evidence type="ECO:0000313" key="2">
    <source>
        <dbReference type="Proteomes" id="UP000000323"/>
    </source>
</evidence>
<accession>D1CGX4</accession>
<dbReference type="AlphaFoldDB" id="D1CGX4"/>
<organism evidence="1 2">
    <name type="scientific">Thermobaculum terrenum (strain ATCC BAA-798 / CCMEE 7001 / YNP1)</name>
    <dbReference type="NCBI Taxonomy" id="525904"/>
    <lineage>
        <taxon>Bacteria</taxon>
        <taxon>Bacillati</taxon>
        <taxon>Chloroflexota</taxon>
        <taxon>Chloroflexia</taxon>
        <taxon>Candidatus Thermobaculales</taxon>
        <taxon>Candidatus Thermobaculaceae</taxon>
        <taxon>Thermobaculum</taxon>
    </lineage>
</organism>
<reference evidence="2" key="1">
    <citation type="journal article" date="2010" name="Stand. Genomic Sci.">
        <title>Complete genome sequence of 'Thermobaculum terrenum' type strain (YNP1).</title>
        <authorList>
            <person name="Kiss H."/>
            <person name="Cleland D."/>
            <person name="Lapidus A."/>
            <person name="Lucas S."/>
            <person name="Glavina Del Rio T."/>
            <person name="Nolan M."/>
            <person name="Tice H."/>
            <person name="Han C."/>
            <person name="Goodwin L."/>
            <person name="Pitluck S."/>
            <person name="Liolios K."/>
            <person name="Ivanova N."/>
            <person name="Mavromatis K."/>
            <person name="Ovchinnikova G."/>
            <person name="Pati A."/>
            <person name="Chen A."/>
            <person name="Palaniappan K."/>
            <person name="Land M."/>
            <person name="Hauser L."/>
            <person name="Chang Y."/>
            <person name="Jeffries C."/>
            <person name="Lu M."/>
            <person name="Brettin T."/>
            <person name="Detter J."/>
            <person name="Goker M."/>
            <person name="Tindall B."/>
            <person name="Beck B."/>
            <person name="McDermott T."/>
            <person name="Woyke T."/>
            <person name="Bristow J."/>
            <person name="Eisen J."/>
            <person name="Markowitz V."/>
            <person name="Hugenholtz P."/>
            <person name="Kyrpides N."/>
            <person name="Klenk H."/>
            <person name="Cheng J."/>
        </authorList>
    </citation>
    <scope>NUCLEOTIDE SEQUENCE [LARGE SCALE GENOMIC DNA]</scope>
    <source>
        <strain evidence="2">ATCC BAA-798 / YNP1</strain>
    </source>
</reference>
<sequence>MLDEEVLSLCNLYLRLAGREDVQAVHALIPYQGQVVPNRLSRLLEAFSSEHMLWSACRARGHWLEVRISRQHPKGGGEPR</sequence>
<dbReference type="HOGENOM" id="CLU_2588603_0_0_0"/>
<protein>
    <submittedName>
        <fullName evidence="1">Uncharacterized protein</fullName>
    </submittedName>
</protein>
<dbReference type="Proteomes" id="UP000000323">
    <property type="component" value="Chromosome 2"/>
</dbReference>
<dbReference type="KEGG" id="ttr:Tter_2092"/>
<evidence type="ECO:0000313" key="1">
    <source>
        <dbReference type="EMBL" id="ACZ42995.1"/>
    </source>
</evidence>
<dbReference type="STRING" id="525904.Tter_2092"/>